<proteinExistence type="predicted"/>
<organism evidence="2 3">
    <name type="scientific">Porphyromonas cangingivalis</name>
    <dbReference type="NCBI Taxonomy" id="36874"/>
    <lineage>
        <taxon>Bacteria</taxon>
        <taxon>Pseudomonadati</taxon>
        <taxon>Bacteroidota</taxon>
        <taxon>Bacteroidia</taxon>
        <taxon>Bacteroidales</taxon>
        <taxon>Porphyromonadaceae</taxon>
        <taxon>Porphyromonas</taxon>
    </lineage>
</organism>
<evidence type="ECO:0000313" key="3">
    <source>
        <dbReference type="Proteomes" id="UP000030125"/>
    </source>
</evidence>
<feature type="transmembrane region" description="Helical" evidence="1">
    <location>
        <begin position="38"/>
        <end position="59"/>
    </location>
</feature>
<keyword evidence="1" id="KW-0472">Membrane</keyword>
<dbReference type="PROSITE" id="PS51257">
    <property type="entry name" value="PROKAR_LIPOPROTEIN"/>
    <property type="match status" value="1"/>
</dbReference>
<evidence type="ECO:0000256" key="1">
    <source>
        <dbReference type="SAM" id="Phobius"/>
    </source>
</evidence>
<dbReference type="Proteomes" id="UP000030125">
    <property type="component" value="Unassembled WGS sequence"/>
</dbReference>
<dbReference type="RefSeq" id="WP_036851061.1">
    <property type="nucleotide sequence ID" value="NZ_JQJD01000018.1"/>
</dbReference>
<evidence type="ECO:0000313" key="2">
    <source>
        <dbReference type="EMBL" id="KGN81901.1"/>
    </source>
</evidence>
<sequence>MKSLSTNDNYIPQLITLGCIMIFSLAVRSIALNCGADGFTAFGLFILSTLISSALFFAVQSILQDLFHLLIKLPKEEKTVEKFDTFPKIQLSNYEQYRQDALLAKAEEERNKINTVLSYTEKTLAPYVVESELSNLCTQISHFLSSDWKEEESREIKISSQLKSIDLMHFGWNIAQPFGKSRKEISTFLKYTFAHALEDVEVSTLQRKLTNTEGKFLIPLQENLSIESYSSS</sequence>
<gene>
    <name evidence="2" type="ORF">HQ35_03290</name>
</gene>
<name>A0A0A2ESS8_PORCN</name>
<dbReference type="AlphaFoldDB" id="A0A0A2ESS8"/>
<accession>A0A0A2ESS8</accession>
<reference evidence="2 3" key="1">
    <citation type="submission" date="2014-08" db="EMBL/GenBank/DDBJ databases">
        <title>Porphyromonas cangingivalis strain:COT-109_OH1386 Genome sequencing.</title>
        <authorList>
            <person name="Wallis C."/>
            <person name="Deusch O."/>
            <person name="O'Flynn C."/>
            <person name="Davis I."/>
            <person name="Jospin G."/>
            <person name="Darling A.E."/>
            <person name="Coil D.A."/>
            <person name="Alexiev A."/>
            <person name="Horsfall A."/>
            <person name="Kirkwood N."/>
            <person name="Harris S."/>
            <person name="Eisen J.A."/>
        </authorList>
    </citation>
    <scope>NUCLEOTIDE SEQUENCE [LARGE SCALE GENOMIC DNA]</scope>
    <source>
        <strain evidence="3">COT-109 OH1386</strain>
    </source>
</reference>
<dbReference type="OrthoDB" id="1003899at2"/>
<comment type="caution">
    <text evidence="2">The sequence shown here is derived from an EMBL/GenBank/DDBJ whole genome shotgun (WGS) entry which is preliminary data.</text>
</comment>
<keyword evidence="1" id="KW-1133">Transmembrane helix</keyword>
<dbReference type="EMBL" id="JQJD01000018">
    <property type="protein sequence ID" value="KGN81901.1"/>
    <property type="molecule type" value="Genomic_DNA"/>
</dbReference>
<keyword evidence="3" id="KW-1185">Reference proteome</keyword>
<protein>
    <submittedName>
        <fullName evidence="2">Mobilization protein</fullName>
    </submittedName>
</protein>
<feature type="transmembrane region" description="Helical" evidence="1">
    <location>
        <begin position="12"/>
        <end position="32"/>
    </location>
</feature>
<keyword evidence="1" id="KW-0812">Transmembrane</keyword>